<protein>
    <recommendedName>
        <fullName evidence="4">Lipoprotein</fullName>
    </recommendedName>
</protein>
<name>A0ABY6CWW7_9BACT</name>
<sequence length="173" mass="18846">MIKQFILVSLILLSLGACSKRTTDPSAPPEEKQASELTYKDIYELALASQNGGGAAFEGNEFSKEATDDISIYANGSCSKKKCGIALIMENKNAERPIAAVIRAKFKLPGNKIDEMLREYELLPGQALSIGCSHICHQDNSYMIQREIVSARYTESIKNADVTQPQSNSVSPG</sequence>
<dbReference type="EMBL" id="CP106735">
    <property type="protein sequence ID" value="UXX78411.1"/>
    <property type="molecule type" value="Genomic_DNA"/>
</dbReference>
<evidence type="ECO:0000313" key="3">
    <source>
        <dbReference type="Proteomes" id="UP001062165"/>
    </source>
</evidence>
<feature type="signal peptide" evidence="1">
    <location>
        <begin position="1"/>
        <end position="19"/>
    </location>
</feature>
<dbReference type="Proteomes" id="UP001062165">
    <property type="component" value="Chromosome"/>
</dbReference>
<organism evidence="2 3">
    <name type="scientific">Reichenbachiella carrageenanivorans</name>
    <dbReference type="NCBI Taxonomy" id="2979869"/>
    <lineage>
        <taxon>Bacteria</taxon>
        <taxon>Pseudomonadati</taxon>
        <taxon>Bacteroidota</taxon>
        <taxon>Cytophagia</taxon>
        <taxon>Cytophagales</taxon>
        <taxon>Reichenbachiellaceae</taxon>
        <taxon>Reichenbachiella</taxon>
    </lineage>
</organism>
<accession>A0ABY6CWW7</accession>
<keyword evidence="3" id="KW-1185">Reference proteome</keyword>
<proteinExistence type="predicted"/>
<evidence type="ECO:0000256" key="1">
    <source>
        <dbReference type="SAM" id="SignalP"/>
    </source>
</evidence>
<reference evidence="2" key="1">
    <citation type="submission" date="2022-10" db="EMBL/GenBank/DDBJ databases">
        <title>Comparative genomics and taxonomic characterization of three novel marine species of genus Reichenbachiella exhibiting antioxidant and polysaccharide degradation activities.</title>
        <authorList>
            <person name="Muhammad N."/>
            <person name="Lee Y.-J."/>
            <person name="Ko J."/>
            <person name="Kim S.-G."/>
        </authorList>
    </citation>
    <scope>NUCLEOTIDE SEQUENCE</scope>
    <source>
        <strain evidence="2">Wsw4-B4</strain>
    </source>
</reference>
<gene>
    <name evidence="2" type="ORF">N7E81_13700</name>
</gene>
<keyword evidence="1" id="KW-0732">Signal</keyword>
<evidence type="ECO:0008006" key="4">
    <source>
        <dbReference type="Google" id="ProtNLM"/>
    </source>
</evidence>
<dbReference type="RefSeq" id="WP_263050157.1">
    <property type="nucleotide sequence ID" value="NZ_CP106735.1"/>
</dbReference>
<dbReference type="PROSITE" id="PS51257">
    <property type="entry name" value="PROKAR_LIPOPROTEIN"/>
    <property type="match status" value="1"/>
</dbReference>
<evidence type="ECO:0000313" key="2">
    <source>
        <dbReference type="EMBL" id="UXX78411.1"/>
    </source>
</evidence>
<feature type="chain" id="PRO_5047390738" description="Lipoprotein" evidence="1">
    <location>
        <begin position="20"/>
        <end position="173"/>
    </location>
</feature>